<dbReference type="AlphaFoldDB" id="A0AAW8NPZ5"/>
<keyword evidence="5" id="KW-1185">Reference proteome</keyword>
<feature type="chain" id="PRO_5043992840" evidence="1">
    <location>
        <begin position="23"/>
        <end position="277"/>
    </location>
</feature>
<protein>
    <submittedName>
        <fullName evidence="2">Tetratricopeptide repeat protein</fullName>
    </submittedName>
</protein>
<feature type="signal peptide" evidence="1">
    <location>
        <begin position="1"/>
        <end position="22"/>
    </location>
</feature>
<proteinExistence type="predicted"/>
<dbReference type="PANTHER" id="PTHR45011:SF1">
    <property type="entry name" value="DAP3-BINDING CELL DEATH ENHANCER 1"/>
    <property type="match status" value="1"/>
</dbReference>
<gene>
    <name evidence="2" type="ORF">OS133_16560</name>
    <name evidence="3" type="ORF">OS134_04425</name>
</gene>
<dbReference type="Pfam" id="PF08238">
    <property type="entry name" value="Sel1"/>
    <property type="match status" value="3"/>
</dbReference>
<dbReference type="Proteomes" id="UP001259340">
    <property type="component" value="Unassembled WGS sequence"/>
</dbReference>
<dbReference type="RefSeq" id="WP_310655486.1">
    <property type="nucleotide sequence ID" value="NZ_JAPMLA010000002.1"/>
</dbReference>
<evidence type="ECO:0000313" key="3">
    <source>
        <dbReference type="EMBL" id="MDW4823321.1"/>
    </source>
</evidence>
<dbReference type="SUPFAM" id="SSF81901">
    <property type="entry name" value="HCP-like"/>
    <property type="match status" value="1"/>
</dbReference>
<dbReference type="InterPro" id="IPR011990">
    <property type="entry name" value="TPR-like_helical_dom_sf"/>
</dbReference>
<evidence type="ECO:0000313" key="2">
    <source>
        <dbReference type="EMBL" id="MDR8525238.1"/>
    </source>
</evidence>
<reference evidence="3 5" key="1">
    <citation type="journal article" date="2022" name="bioRxiv">
        <title>Prophages regulate Shewanella fidelis 3313 motility and biofilm formation: implications for gut colonization dynamics in Ciona robusta.</title>
        <authorList>
            <person name="Natarajan O."/>
            <person name="Gibboney S.L."/>
            <person name="Young M.N."/>
            <person name="Lim S.J."/>
            <person name="Pluta N."/>
            <person name="Atkinson C.G."/>
            <person name="Leigh B.A."/>
            <person name="Liberti A."/>
            <person name="Kees E.D."/>
            <person name="Breitbart M."/>
            <person name="Gralnick J.A."/>
            <person name="Dishaw L.J."/>
        </authorList>
    </citation>
    <scope>NUCLEOTIDE SEQUENCE [LARGE SCALE GENOMIC DNA]</scope>
    <source>
        <strain evidence="3 5">JG4066</strain>
    </source>
</reference>
<reference evidence="2" key="2">
    <citation type="submission" date="2022-11" db="EMBL/GenBank/DDBJ databases">
        <title>Prophages regulate Shewanella fidelis motility and biofilm formation: implications for gut colonization dynamics in Ciona robusta.</title>
        <authorList>
            <person name="Natarajan O."/>
            <person name="Gibboney S.L."/>
            <person name="Young M.N."/>
            <person name="Lim S.J."/>
            <person name="Pluta N."/>
            <person name="Atkinson C.G.F."/>
            <person name="Leigh B.A."/>
            <person name="Liberti A."/>
            <person name="Kees E."/>
            <person name="Breitbart M."/>
            <person name="Gralnick J."/>
            <person name="Dishaw L.J."/>
        </authorList>
    </citation>
    <scope>NUCLEOTIDE SEQUENCE</scope>
    <source>
        <strain evidence="2">3313</strain>
    </source>
</reference>
<evidence type="ECO:0000313" key="5">
    <source>
        <dbReference type="Proteomes" id="UP001271263"/>
    </source>
</evidence>
<dbReference type="EMBL" id="JAPMLD010000001">
    <property type="protein sequence ID" value="MDW4823321.1"/>
    <property type="molecule type" value="Genomic_DNA"/>
</dbReference>
<name>A0AAW8NPZ5_9GAMM</name>
<dbReference type="EMBL" id="JAPMLE010000001">
    <property type="protein sequence ID" value="MDR8525238.1"/>
    <property type="molecule type" value="Genomic_DNA"/>
</dbReference>
<evidence type="ECO:0000256" key="1">
    <source>
        <dbReference type="SAM" id="SignalP"/>
    </source>
</evidence>
<keyword evidence="1" id="KW-0732">Signal</keyword>
<sequence length="277" mass="30750">MKNLLFTLSIVLVSVLPISVSASTTLEACMEPQCREYFKAYKILTKRGHSEAMATLGELYYAGYGTEKNTKQALKWFRRAAKFGVTTAQYKAGILYLQQSDFQDVERGISLLKKASKIDFSPASLALGKVYLNGGFVTQDLPEADKWLSNAFKLNNQQAIKLAHQLKSSENTEDLALPILYSLVEHQQNTQVSSGSLAPVNEMETITITAPQYTEYFDAEIARLNNSIPDTSSGTGSKIKGMTCAKSWGCSTEQDSDRIRDVLLSDWGLEAIQFRLE</sequence>
<dbReference type="InterPro" id="IPR052748">
    <property type="entry name" value="ISR_Activator"/>
</dbReference>
<dbReference type="PANTHER" id="PTHR45011">
    <property type="entry name" value="DAP3-BINDING CELL DEATH ENHANCER 1"/>
    <property type="match status" value="1"/>
</dbReference>
<dbReference type="SMART" id="SM00671">
    <property type="entry name" value="SEL1"/>
    <property type="match status" value="3"/>
</dbReference>
<dbReference type="Gene3D" id="1.25.40.10">
    <property type="entry name" value="Tetratricopeptide repeat domain"/>
    <property type="match status" value="1"/>
</dbReference>
<dbReference type="InterPro" id="IPR006597">
    <property type="entry name" value="Sel1-like"/>
</dbReference>
<organism evidence="2 4">
    <name type="scientific">Shewanella fidelis</name>
    <dbReference type="NCBI Taxonomy" id="173509"/>
    <lineage>
        <taxon>Bacteria</taxon>
        <taxon>Pseudomonadati</taxon>
        <taxon>Pseudomonadota</taxon>
        <taxon>Gammaproteobacteria</taxon>
        <taxon>Alteromonadales</taxon>
        <taxon>Shewanellaceae</taxon>
        <taxon>Shewanella</taxon>
    </lineage>
</organism>
<evidence type="ECO:0000313" key="4">
    <source>
        <dbReference type="Proteomes" id="UP001259340"/>
    </source>
</evidence>
<accession>A0AAW8NPZ5</accession>
<dbReference type="Proteomes" id="UP001271263">
    <property type="component" value="Unassembled WGS sequence"/>
</dbReference>
<comment type="caution">
    <text evidence="2">The sequence shown here is derived from an EMBL/GenBank/DDBJ whole genome shotgun (WGS) entry which is preliminary data.</text>
</comment>